<organism evidence="2 3">
    <name type="scientific">Pocillopora meandrina</name>
    <dbReference type="NCBI Taxonomy" id="46732"/>
    <lineage>
        <taxon>Eukaryota</taxon>
        <taxon>Metazoa</taxon>
        <taxon>Cnidaria</taxon>
        <taxon>Anthozoa</taxon>
        <taxon>Hexacorallia</taxon>
        <taxon>Scleractinia</taxon>
        <taxon>Astrocoeniina</taxon>
        <taxon>Pocilloporidae</taxon>
        <taxon>Pocillopora</taxon>
    </lineage>
</organism>
<accession>A0AAU9XDT5</accession>
<name>A0AAU9XDT5_9CNID</name>
<comment type="caution">
    <text evidence="2">The sequence shown here is derived from an EMBL/GenBank/DDBJ whole genome shotgun (WGS) entry which is preliminary data.</text>
</comment>
<feature type="coiled-coil region" evidence="1">
    <location>
        <begin position="249"/>
        <end position="276"/>
    </location>
</feature>
<keyword evidence="1" id="KW-0175">Coiled coil</keyword>
<sequence>MAGKLDTELLSKFLDQLQKMIDSREEMIKWLQDFIEDIKTQEIAINGAKTGGAVLGAVSFVGLFTPAAPLALAGLIGAGATGVATTIGDFIANKVKGGNLEAKVEEMKAQDSELEKLQKELNAQAEILAQRLDISKDDAILFLLVGVPKMAAQAGVQVVRGFVDIVKILPHLNAIKDAMRLGASLPQALALSNTVFQGGRLSVMAGAEGAAMAGTTLAVTALTKALGGLGAVIGIADAIISWSSTNPNRKSAEDLLPKLEENLKSLEETKVKFEKMKMMET</sequence>
<dbReference type="AlphaFoldDB" id="A0AAU9XDT5"/>
<evidence type="ECO:0000313" key="3">
    <source>
        <dbReference type="Proteomes" id="UP001159428"/>
    </source>
</evidence>
<protein>
    <recommendedName>
        <fullName evidence="4">Apolipoprotein L3</fullName>
    </recommendedName>
</protein>
<evidence type="ECO:0008006" key="4">
    <source>
        <dbReference type="Google" id="ProtNLM"/>
    </source>
</evidence>
<evidence type="ECO:0000313" key="2">
    <source>
        <dbReference type="EMBL" id="CAH3144548.1"/>
    </source>
</evidence>
<dbReference type="Proteomes" id="UP001159428">
    <property type="component" value="Unassembled WGS sequence"/>
</dbReference>
<dbReference type="Gene3D" id="1.20.1170.10">
    <property type="match status" value="1"/>
</dbReference>
<evidence type="ECO:0000256" key="1">
    <source>
        <dbReference type="SAM" id="Coils"/>
    </source>
</evidence>
<reference evidence="2 3" key="1">
    <citation type="submission" date="2022-05" db="EMBL/GenBank/DDBJ databases">
        <authorList>
            <consortium name="Genoscope - CEA"/>
            <person name="William W."/>
        </authorList>
    </citation>
    <scope>NUCLEOTIDE SEQUENCE [LARGE SCALE GENOMIC DNA]</scope>
</reference>
<keyword evidence="3" id="KW-1185">Reference proteome</keyword>
<dbReference type="EMBL" id="CALNXJ010000039">
    <property type="protein sequence ID" value="CAH3144548.1"/>
    <property type="molecule type" value="Genomic_DNA"/>
</dbReference>
<gene>
    <name evidence="2" type="ORF">PMEA_00021090</name>
</gene>
<proteinExistence type="predicted"/>
<feature type="coiled-coil region" evidence="1">
    <location>
        <begin position="100"/>
        <end position="127"/>
    </location>
</feature>